<accession>A0A9W8N7P1</accession>
<organism evidence="2 3">
    <name type="scientific">Xylaria arbuscula</name>
    <dbReference type="NCBI Taxonomy" id="114810"/>
    <lineage>
        <taxon>Eukaryota</taxon>
        <taxon>Fungi</taxon>
        <taxon>Dikarya</taxon>
        <taxon>Ascomycota</taxon>
        <taxon>Pezizomycotina</taxon>
        <taxon>Sordariomycetes</taxon>
        <taxon>Xylariomycetidae</taxon>
        <taxon>Xylariales</taxon>
        <taxon>Xylariaceae</taxon>
        <taxon>Xylaria</taxon>
    </lineage>
</organism>
<keyword evidence="3" id="KW-1185">Reference proteome</keyword>
<proteinExistence type="predicted"/>
<reference evidence="2" key="1">
    <citation type="submission" date="2022-07" db="EMBL/GenBank/DDBJ databases">
        <title>Genome Sequence of Xylaria arbuscula.</title>
        <authorList>
            <person name="Buettner E."/>
        </authorList>
    </citation>
    <scope>NUCLEOTIDE SEQUENCE</scope>
    <source>
        <strain evidence="2">VT107</strain>
    </source>
</reference>
<evidence type="ECO:0000313" key="2">
    <source>
        <dbReference type="EMBL" id="KAJ3561304.1"/>
    </source>
</evidence>
<keyword evidence="1" id="KW-0175">Coiled coil</keyword>
<feature type="coiled-coil region" evidence="1">
    <location>
        <begin position="48"/>
        <end position="82"/>
    </location>
</feature>
<dbReference type="AlphaFoldDB" id="A0A9W8N7P1"/>
<evidence type="ECO:0000313" key="3">
    <source>
        <dbReference type="Proteomes" id="UP001148614"/>
    </source>
</evidence>
<sequence length="264" mass="30287">MAGTRCSFPPDRVTFEGYCEDWIRWVTELENIESQHTDQAELSASQDYRDIQSEMQQLQGRLQQLQDALQQRLRAHETATKENRQLFWARLKMHLRNILPTDMLHLEASRGGEDHDQHNQAPLCISRDGIQEPITPPVPRADVKRATLKSLAAAALLYHDDIAEAAEPAEFPHNFKQNCKVDMASSVETTVSSRESASTDLVEYMDFPSLSRPEHALNHNQASSSSQKQFKCLDPKCNRLGWARPEHLKRHLSMYYALPFFQES</sequence>
<evidence type="ECO:0000256" key="1">
    <source>
        <dbReference type="SAM" id="Coils"/>
    </source>
</evidence>
<comment type="caution">
    <text evidence="2">The sequence shown here is derived from an EMBL/GenBank/DDBJ whole genome shotgun (WGS) entry which is preliminary data.</text>
</comment>
<name>A0A9W8N7P1_9PEZI</name>
<protein>
    <submittedName>
        <fullName evidence="2">Uncharacterized protein</fullName>
    </submittedName>
</protein>
<dbReference type="EMBL" id="JANPWZ010002097">
    <property type="protein sequence ID" value="KAJ3561304.1"/>
    <property type="molecule type" value="Genomic_DNA"/>
</dbReference>
<gene>
    <name evidence="2" type="ORF">NPX13_g9000</name>
</gene>
<dbReference type="Proteomes" id="UP001148614">
    <property type="component" value="Unassembled WGS sequence"/>
</dbReference>